<gene>
    <name evidence="1" type="ORF">OMAG_001317</name>
</gene>
<organism evidence="1 2">
    <name type="scientific">Candidatus Omnitrophus magneticus</name>
    <dbReference type="NCBI Taxonomy" id="1609969"/>
    <lineage>
        <taxon>Bacteria</taxon>
        <taxon>Pseudomonadati</taxon>
        <taxon>Candidatus Omnitrophota</taxon>
        <taxon>Candidatus Omnitrophus</taxon>
    </lineage>
</organism>
<evidence type="ECO:0000313" key="2">
    <source>
        <dbReference type="Proteomes" id="UP000033428"/>
    </source>
</evidence>
<dbReference type="AlphaFoldDB" id="A0A0F0CTF9"/>
<protein>
    <submittedName>
        <fullName evidence="1">Uncharacterized protein</fullName>
    </submittedName>
</protein>
<dbReference type="EMBL" id="JYNY01000254">
    <property type="protein sequence ID" value="KJJ84816.1"/>
    <property type="molecule type" value="Genomic_DNA"/>
</dbReference>
<dbReference type="Proteomes" id="UP000033428">
    <property type="component" value="Unassembled WGS sequence"/>
</dbReference>
<sequence length="52" mass="6147">MLCQFGFEFVVVYVIVNKHLFLRGFPWMTSAKYNSGQFIFQYISDVAYQPES</sequence>
<accession>A0A0F0CTF9</accession>
<reference evidence="1 2" key="1">
    <citation type="submission" date="2015-02" db="EMBL/GenBank/DDBJ databases">
        <title>Single-cell genomics of uncultivated deep-branching MTB reveals a conserved set of magnetosome genes.</title>
        <authorList>
            <person name="Kolinko S."/>
            <person name="Richter M."/>
            <person name="Glockner F.O."/>
            <person name="Brachmann A."/>
            <person name="Schuler D."/>
        </authorList>
    </citation>
    <scope>NUCLEOTIDE SEQUENCE [LARGE SCALE GENOMIC DNA]</scope>
    <source>
        <strain evidence="1">SKK-01</strain>
    </source>
</reference>
<keyword evidence="2" id="KW-1185">Reference proteome</keyword>
<name>A0A0F0CTF9_9BACT</name>
<proteinExistence type="predicted"/>
<evidence type="ECO:0000313" key="1">
    <source>
        <dbReference type="EMBL" id="KJJ84816.1"/>
    </source>
</evidence>
<comment type="caution">
    <text evidence="1">The sequence shown here is derived from an EMBL/GenBank/DDBJ whole genome shotgun (WGS) entry which is preliminary data.</text>
</comment>